<organism evidence="2 3">
    <name type="scientific">Panicum virgatum</name>
    <name type="common">Blackwell switchgrass</name>
    <dbReference type="NCBI Taxonomy" id="38727"/>
    <lineage>
        <taxon>Eukaryota</taxon>
        <taxon>Viridiplantae</taxon>
        <taxon>Streptophyta</taxon>
        <taxon>Embryophyta</taxon>
        <taxon>Tracheophyta</taxon>
        <taxon>Spermatophyta</taxon>
        <taxon>Magnoliopsida</taxon>
        <taxon>Liliopsida</taxon>
        <taxon>Poales</taxon>
        <taxon>Poaceae</taxon>
        <taxon>PACMAD clade</taxon>
        <taxon>Panicoideae</taxon>
        <taxon>Panicodae</taxon>
        <taxon>Paniceae</taxon>
        <taxon>Panicinae</taxon>
        <taxon>Panicum</taxon>
        <taxon>Panicum sect. Hiantes</taxon>
    </lineage>
</organism>
<reference evidence="2" key="1">
    <citation type="submission" date="2020-05" db="EMBL/GenBank/DDBJ databases">
        <title>WGS assembly of Panicum virgatum.</title>
        <authorList>
            <person name="Lovell J.T."/>
            <person name="Jenkins J."/>
            <person name="Shu S."/>
            <person name="Juenger T.E."/>
            <person name="Schmutz J."/>
        </authorList>
    </citation>
    <scope>NUCLEOTIDE SEQUENCE</scope>
    <source>
        <strain evidence="2">AP13</strain>
    </source>
</reference>
<keyword evidence="3" id="KW-1185">Reference proteome</keyword>
<feature type="compositionally biased region" description="Low complexity" evidence="1">
    <location>
        <begin position="65"/>
        <end position="90"/>
    </location>
</feature>
<protein>
    <submittedName>
        <fullName evidence="2">Uncharacterized protein</fullName>
    </submittedName>
</protein>
<evidence type="ECO:0000256" key="1">
    <source>
        <dbReference type="SAM" id="MobiDB-lite"/>
    </source>
</evidence>
<accession>A0A8T0VI67</accession>
<evidence type="ECO:0000313" key="2">
    <source>
        <dbReference type="EMBL" id="KAG2634478.1"/>
    </source>
</evidence>
<evidence type="ECO:0000313" key="3">
    <source>
        <dbReference type="Proteomes" id="UP000823388"/>
    </source>
</evidence>
<dbReference type="Proteomes" id="UP000823388">
    <property type="component" value="Chromosome 2N"/>
</dbReference>
<dbReference type="AlphaFoldDB" id="A0A8T0VI67"/>
<proteinExistence type="predicted"/>
<feature type="region of interest" description="Disordered" evidence="1">
    <location>
        <begin position="1"/>
        <end position="102"/>
    </location>
</feature>
<sequence>MLRCGGWLDSGSRRREARGLRGQHGSGSVLQQRRRPRFKLARAWGGGGRAWPPGKRGSGGRVAHRAAASAAVRCDGRPSSGGRPRASRGPRGQHGSSERVVRQSTVCAAQSFQLITLEQRTYTSFQ</sequence>
<gene>
    <name evidence="2" type="ORF">PVAP13_2NG117203</name>
</gene>
<comment type="caution">
    <text evidence="2">The sequence shown here is derived from an EMBL/GenBank/DDBJ whole genome shotgun (WGS) entry which is preliminary data.</text>
</comment>
<name>A0A8T0VI67_PANVG</name>
<dbReference type="EMBL" id="CM029040">
    <property type="protein sequence ID" value="KAG2634478.1"/>
    <property type="molecule type" value="Genomic_DNA"/>
</dbReference>